<feature type="domain" description="Tyr recombinase" evidence="5">
    <location>
        <begin position="176"/>
        <end position="348"/>
    </location>
</feature>
<evidence type="ECO:0000256" key="4">
    <source>
        <dbReference type="ARBA" id="ARBA00023172"/>
    </source>
</evidence>
<keyword evidence="7" id="KW-1185">Reference proteome</keyword>
<dbReference type="InterPro" id="IPR050090">
    <property type="entry name" value="Tyrosine_recombinase_XerCD"/>
</dbReference>
<dbReference type="EMBL" id="FRXO01000004">
    <property type="protein sequence ID" value="SHO65855.1"/>
    <property type="molecule type" value="Genomic_DNA"/>
</dbReference>
<dbReference type="InterPro" id="IPR013762">
    <property type="entry name" value="Integrase-like_cat_sf"/>
</dbReference>
<dbReference type="PANTHER" id="PTHR30349">
    <property type="entry name" value="PHAGE INTEGRASE-RELATED"/>
    <property type="match status" value="1"/>
</dbReference>
<dbReference type="InterPro" id="IPR010998">
    <property type="entry name" value="Integrase_recombinase_N"/>
</dbReference>
<keyword evidence="2" id="KW-0229">DNA integration</keyword>
<dbReference type="OrthoDB" id="8201432at2"/>
<evidence type="ECO:0000256" key="2">
    <source>
        <dbReference type="ARBA" id="ARBA00022908"/>
    </source>
</evidence>
<dbReference type="GO" id="GO:0003677">
    <property type="term" value="F:DNA binding"/>
    <property type="evidence" value="ECO:0007669"/>
    <property type="project" value="UniProtKB-KW"/>
</dbReference>
<dbReference type="InterPro" id="IPR002104">
    <property type="entry name" value="Integrase_catalytic"/>
</dbReference>
<evidence type="ECO:0000256" key="3">
    <source>
        <dbReference type="ARBA" id="ARBA00023125"/>
    </source>
</evidence>
<dbReference type="RefSeq" id="WP_073629069.1">
    <property type="nucleotide sequence ID" value="NZ_FRXO01000004.1"/>
</dbReference>
<protein>
    <submittedName>
        <fullName evidence="6">Phage integrase family protein</fullName>
    </submittedName>
</protein>
<dbReference type="SUPFAM" id="SSF56349">
    <property type="entry name" value="DNA breaking-rejoining enzymes"/>
    <property type="match status" value="1"/>
</dbReference>
<dbReference type="PANTHER" id="PTHR30349:SF64">
    <property type="entry name" value="PROPHAGE INTEGRASE INTD-RELATED"/>
    <property type="match status" value="1"/>
</dbReference>
<evidence type="ECO:0000313" key="6">
    <source>
        <dbReference type="EMBL" id="SHO65855.1"/>
    </source>
</evidence>
<dbReference type="Gene3D" id="1.10.443.10">
    <property type="entry name" value="Intergrase catalytic core"/>
    <property type="match status" value="1"/>
</dbReference>
<dbReference type="InterPro" id="IPR011010">
    <property type="entry name" value="DNA_brk_join_enz"/>
</dbReference>
<keyword evidence="4" id="KW-0233">DNA recombination</keyword>
<proteinExistence type="inferred from homology"/>
<reference evidence="6 7" key="1">
    <citation type="submission" date="2016-12" db="EMBL/GenBank/DDBJ databases">
        <authorList>
            <person name="Song W.-J."/>
            <person name="Kurnit D.M."/>
        </authorList>
    </citation>
    <scope>NUCLEOTIDE SEQUENCE [LARGE SCALE GENOMIC DNA]</scope>
    <source>
        <strain evidence="6 7">DSM 19599</strain>
    </source>
</reference>
<accession>A0A1M7ZLT3</accession>
<dbReference type="GO" id="GO:0015074">
    <property type="term" value="P:DNA integration"/>
    <property type="evidence" value="ECO:0007669"/>
    <property type="project" value="UniProtKB-KW"/>
</dbReference>
<dbReference type="Gene3D" id="1.10.150.130">
    <property type="match status" value="1"/>
</dbReference>
<dbReference type="Proteomes" id="UP000186406">
    <property type="component" value="Unassembled WGS sequence"/>
</dbReference>
<sequence length="361" mass="40052">MRVHLKGIASASFKLANGQTKKHYYAWRGGPAIKDGSEYLQPGDPRFIPVAMALIGQKQKSASTTFQTLIDLYLDSDEYLSCSERTRTDYRNLISARPDNIEKNFGKMPLSAFTEKNRATTRGIFKEWRDMLARRSRRQADYAWVVLARICSVAVDRGKIPTNPCEKGGRLYRADRSEQVWTDEDEQKFLASAPEHLRLAILLAIWTGQRQGDLLKLTWTAYDGQTIRFRQGKTRARITIPVGAPLKAALDTEIAKRRGTLILLTAAGTPWTPDGFRASWRKAVAKAGISGLTFHDLRGTAITRLAVAGGTVPEIAALTGHTLKDVESILDAHYLSRGSGLAESAIIKLEAHVKGAEKTKE</sequence>
<name>A0A1M7ZLT3_9HYPH</name>
<evidence type="ECO:0000259" key="5">
    <source>
        <dbReference type="PROSITE" id="PS51898"/>
    </source>
</evidence>
<dbReference type="GO" id="GO:0006310">
    <property type="term" value="P:DNA recombination"/>
    <property type="evidence" value="ECO:0007669"/>
    <property type="project" value="UniProtKB-KW"/>
</dbReference>
<dbReference type="PROSITE" id="PS51898">
    <property type="entry name" value="TYR_RECOMBINASE"/>
    <property type="match status" value="1"/>
</dbReference>
<gene>
    <name evidence="6" type="ORF">SAMN02745172_02502</name>
</gene>
<dbReference type="STRING" id="1123029.SAMN02745172_02502"/>
<keyword evidence="3" id="KW-0238">DNA-binding</keyword>
<evidence type="ECO:0000313" key="7">
    <source>
        <dbReference type="Proteomes" id="UP000186406"/>
    </source>
</evidence>
<dbReference type="AlphaFoldDB" id="A0A1M7ZLT3"/>
<dbReference type="Pfam" id="PF00589">
    <property type="entry name" value="Phage_integrase"/>
    <property type="match status" value="1"/>
</dbReference>
<organism evidence="6 7">
    <name type="scientific">Pseudoxanthobacter soli DSM 19599</name>
    <dbReference type="NCBI Taxonomy" id="1123029"/>
    <lineage>
        <taxon>Bacteria</taxon>
        <taxon>Pseudomonadati</taxon>
        <taxon>Pseudomonadota</taxon>
        <taxon>Alphaproteobacteria</taxon>
        <taxon>Hyphomicrobiales</taxon>
        <taxon>Segnochrobactraceae</taxon>
        <taxon>Pseudoxanthobacter</taxon>
    </lineage>
</organism>
<comment type="similarity">
    <text evidence="1">Belongs to the 'phage' integrase family.</text>
</comment>
<evidence type="ECO:0000256" key="1">
    <source>
        <dbReference type="ARBA" id="ARBA00008857"/>
    </source>
</evidence>